<dbReference type="EMBL" id="KQ992999">
    <property type="protein sequence ID" value="KZV49626.1"/>
    <property type="molecule type" value="Genomic_DNA"/>
</dbReference>
<evidence type="ECO:0000313" key="3">
    <source>
        <dbReference type="Proteomes" id="UP000250235"/>
    </source>
</evidence>
<reference evidence="2 3" key="1">
    <citation type="journal article" date="2015" name="Proc. Natl. Acad. Sci. U.S.A.">
        <title>The resurrection genome of Boea hygrometrica: A blueprint for survival of dehydration.</title>
        <authorList>
            <person name="Xiao L."/>
            <person name="Yang G."/>
            <person name="Zhang L."/>
            <person name="Yang X."/>
            <person name="Zhao S."/>
            <person name="Ji Z."/>
            <person name="Zhou Q."/>
            <person name="Hu M."/>
            <person name="Wang Y."/>
            <person name="Chen M."/>
            <person name="Xu Y."/>
            <person name="Jin H."/>
            <person name="Xiao X."/>
            <person name="Hu G."/>
            <person name="Bao F."/>
            <person name="Hu Y."/>
            <person name="Wan P."/>
            <person name="Li L."/>
            <person name="Deng X."/>
            <person name="Kuang T."/>
            <person name="Xiang C."/>
            <person name="Zhu J.K."/>
            <person name="Oliver M.J."/>
            <person name="He Y."/>
        </authorList>
    </citation>
    <scope>NUCLEOTIDE SEQUENCE [LARGE SCALE GENOMIC DNA]</scope>
    <source>
        <strain evidence="3">cv. XS01</strain>
    </source>
</reference>
<organism evidence="2 3">
    <name type="scientific">Dorcoceras hygrometricum</name>
    <dbReference type="NCBI Taxonomy" id="472368"/>
    <lineage>
        <taxon>Eukaryota</taxon>
        <taxon>Viridiplantae</taxon>
        <taxon>Streptophyta</taxon>
        <taxon>Embryophyta</taxon>
        <taxon>Tracheophyta</taxon>
        <taxon>Spermatophyta</taxon>
        <taxon>Magnoliopsida</taxon>
        <taxon>eudicotyledons</taxon>
        <taxon>Gunneridae</taxon>
        <taxon>Pentapetalae</taxon>
        <taxon>asterids</taxon>
        <taxon>lamiids</taxon>
        <taxon>Lamiales</taxon>
        <taxon>Gesneriaceae</taxon>
        <taxon>Didymocarpoideae</taxon>
        <taxon>Trichosporeae</taxon>
        <taxon>Loxocarpinae</taxon>
        <taxon>Dorcoceras</taxon>
    </lineage>
</organism>
<accession>A0A2Z7CXP9</accession>
<protein>
    <submittedName>
        <fullName evidence="2">Uncharacterized protein</fullName>
    </submittedName>
</protein>
<dbReference type="Proteomes" id="UP000250235">
    <property type="component" value="Unassembled WGS sequence"/>
</dbReference>
<dbReference type="PANTHER" id="PTHR47025">
    <property type="entry name" value="AUTOIMMUNE REGULATOR"/>
    <property type="match status" value="1"/>
</dbReference>
<dbReference type="GO" id="GO:0003682">
    <property type="term" value="F:chromatin binding"/>
    <property type="evidence" value="ECO:0007669"/>
    <property type="project" value="TreeGrafter"/>
</dbReference>
<keyword evidence="3" id="KW-1185">Reference proteome</keyword>
<dbReference type="GO" id="GO:0045944">
    <property type="term" value="P:positive regulation of transcription by RNA polymerase II"/>
    <property type="evidence" value="ECO:0007669"/>
    <property type="project" value="TreeGrafter"/>
</dbReference>
<name>A0A2Z7CXP9_9LAMI</name>
<dbReference type="PANTHER" id="PTHR47025:SF10">
    <property type="entry name" value="DNA-BINDING PROTEIN"/>
    <property type="match status" value="1"/>
</dbReference>
<dbReference type="GO" id="GO:0005634">
    <property type="term" value="C:nucleus"/>
    <property type="evidence" value="ECO:0007669"/>
    <property type="project" value="TreeGrafter"/>
</dbReference>
<dbReference type="GO" id="GO:0000977">
    <property type="term" value="F:RNA polymerase II transcription regulatory region sequence-specific DNA binding"/>
    <property type="evidence" value="ECO:0007669"/>
    <property type="project" value="TreeGrafter"/>
</dbReference>
<sequence length="439" mass="48790">MSFQEKGLWTSEGSGHVNDGDPMFDSSSRMEPKRSLQCLFDAEPAFFPSKKQAVEAPVSKPESGITVSNAIPWENPTEFQSAPNQFMDRLFGSEISSDVDLAKRSMSIICSDPVNVRSKINSEHFENDSSDGLSISFVIEDQEAGVSHGGIRKVKVNQVKDPVNGLHGSLEHDIGMTTGQTYNRQNENTFISMLQPYGKEDGNVTLLSHSFDIGDANYRSMGFVKGVDNNVSINHSYSKGDTNPISFGVYQDESVIEDLTRPTGSYSLLRERSSVLTSETQNNKEANFPGVDPIRTTSQLSKSRLDSISKIRMDARPARKEAPNSFPSNVRSLIATGMLDGVPVRYISVSREVSIFLIYPLIIIKLLFFNDLWEVFSHEKRSFVELSKAQAIFAAANLVTSPRHLMHMNSSVMQIAKPSTQTTIYTSKMGRQSIRLFRS</sequence>
<dbReference type="AlphaFoldDB" id="A0A2Z7CXP9"/>
<gene>
    <name evidence="2" type="ORF">F511_08947</name>
</gene>
<evidence type="ECO:0000313" key="2">
    <source>
        <dbReference type="EMBL" id="KZV49626.1"/>
    </source>
</evidence>
<feature type="region of interest" description="Disordered" evidence="1">
    <location>
        <begin position="1"/>
        <end position="29"/>
    </location>
</feature>
<dbReference type="OrthoDB" id="1714123at2759"/>
<proteinExistence type="predicted"/>
<evidence type="ECO:0000256" key="1">
    <source>
        <dbReference type="SAM" id="MobiDB-lite"/>
    </source>
</evidence>
<dbReference type="GO" id="GO:0042393">
    <property type="term" value="F:histone binding"/>
    <property type="evidence" value="ECO:0007669"/>
    <property type="project" value="TreeGrafter"/>
</dbReference>